<dbReference type="InterPro" id="IPR036866">
    <property type="entry name" value="RibonucZ/Hydroxyglut_hydro"/>
</dbReference>
<keyword evidence="3 7" id="KW-0812">Transmembrane</keyword>
<feature type="transmembrane region" description="Helical" evidence="7">
    <location>
        <begin position="475"/>
        <end position="498"/>
    </location>
</feature>
<dbReference type="Pfam" id="PF00753">
    <property type="entry name" value="Lactamase_B"/>
    <property type="match status" value="1"/>
</dbReference>
<dbReference type="SUPFAM" id="SSF56281">
    <property type="entry name" value="Metallo-hydrolase/oxidoreductase"/>
    <property type="match status" value="1"/>
</dbReference>
<feature type="transmembrane region" description="Helical" evidence="7">
    <location>
        <begin position="325"/>
        <end position="343"/>
    </location>
</feature>
<feature type="domain" description="Metallo-beta-lactamase" evidence="8">
    <location>
        <begin position="608"/>
        <end position="790"/>
    </location>
</feature>
<evidence type="ECO:0000313" key="10">
    <source>
        <dbReference type="Proteomes" id="UP000522333"/>
    </source>
</evidence>
<dbReference type="InterPro" id="IPR004477">
    <property type="entry name" value="ComEC_N"/>
</dbReference>
<evidence type="ECO:0000256" key="2">
    <source>
        <dbReference type="ARBA" id="ARBA00022475"/>
    </source>
</evidence>
<organism evidence="9 10">
    <name type="scientific">Desulfovibrio piger</name>
    <dbReference type="NCBI Taxonomy" id="901"/>
    <lineage>
        <taxon>Bacteria</taxon>
        <taxon>Pseudomonadati</taxon>
        <taxon>Thermodesulfobacteriota</taxon>
        <taxon>Desulfovibrionia</taxon>
        <taxon>Desulfovibrionales</taxon>
        <taxon>Desulfovibrionaceae</taxon>
        <taxon>Desulfovibrio</taxon>
    </lineage>
</organism>
<evidence type="ECO:0000256" key="3">
    <source>
        <dbReference type="ARBA" id="ARBA00022692"/>
    </source>
</evidence>
<comment type="caution">
    <text evidence="9">The sequence shown here is derived from an EMBL/GenBank/DDBJ whole genome shotgun (WGS) entry which is preliminary data.</text>
</comment>
<keyword evidence="2" id="KW-1003">Cell membrane</keyword>
<dbReference type="EMBL" id="JABAFY010000022">
    <property type="protein sequence ID" value="NME52285.1"/>
    <property type="molecule type" value="Genomic_DNA"/>
</dbReference>
<gene>
    <name evidence="9" type="ORF">HF854_07030</name>
</gene>
<dbReference type="Pfam" id="PF03772">
    <property type="entry name" value="Competence"/>
    <property type="match status" value="1"/>
</dbReference>
<dbReference type="CDD" id="cd07731">
    <property type="entry name" value="ComA-like_MBL-fold"/>
    <property type="match status" value="1"/>
</dbReference>
<proteinExistence type="predicted"/>
<keyword evidence="5 7" id="KW-0472">Membrane</keyword>
<feature type="transmembrane region" description="Helical" evidence="7">
    <location>
        <begin position="505"/>
        <end position="524"/>
    </location>
</feature>
<keyword evidence="9" id="KW-0378">Hydrolase</keyword>
<name>A0A848CCD3_9BACT</name>
<feature type="transmembrane region" description="Helical" evidence="7">
    <location>
        <begin position="544"/>
        <end position="563"/>
    </location>
</feature>
<evidence type="ECO:0000256" key="7">
    <source>
        <dbReference type="SAM" id="Phobius"/>
    </source>
</evidence>
<comment type="subcellular location">
    <subcellularLocation>
        <location evidence="1">Cell membrane</location>
        <topology evidence="1">Multi-pass membrane protein</topology>
    </subcellularLocation>
</comment>
<feature type="transmembrane region" description="Helical" evidence="7">
    <location>
        <begin position="349"/>
        <end position="367"/>
    </location>
</feature>
<sequence length="871" mass="94006">MWRPPLAPGLLWQSWLLCWLLGLLAARWPGPALCAGLCVLVADSRLWRLPRLLVGCAVALLGCVTAQALLPAFPVPPVLEQLYEERTPPRHWPVLEARVSDVRTLPEQRLRISLTDLHLQQPDGQPLVHLPGNLAWTWEQAAVFPLPGQTVRLQRKLLPVDTQRNFGLTDWGFWWHSHGTGWRIWSRGTDGQPAVDGAPSPFARQRLELIRKFLAVLLPGRDDLLPPAAASPSGLTAAPPPQLPVAAPSTPSAAPVPQSKAILLALLFGERFLLETPTVKAFNAGNLSHSLALSGQHLLVAGLAGMLLVWLAARMHPGLYLWRPRTVLIPLAACPAALGYLWLGNAPPSLLRAAGMLLLLATAMALAHLRCMPLPQTLRERLPSSGLDVLCCTLLCITVISPLSVFDTGLQLSALCVSVICCATPLMGQLLRRIPRTSPGQRLLRSLASILLVSFFIQLALLPLSLLLFNNSGLWFLLNVFWLPVLGTLVLPGAFLGLGLSLCGLGPAAALVLDVVALPCQWLVDGLLFLQTQGWLSVPPILRPHWTALPAMACLFLALALRAGRPGLPPAGKRLLICGLLLACVGPALRLHHSLVPRLELSVPDVGQAQAVLLRLPHGQTLLVDAAGSMSRSWNPGRELLLPLLACNARPGLDAIINSHPDIDHAGGIPPLLAAFPEALLLHNGQPGSGQMGHIWQATLQKRKNAPLHAGDTLQLGDPEDGLALYVLHPPRPAPGAYVWEGNSASLVLRLVHNGHGLALFPGDADGAALRHLLASGRDVQADVLLAPHHGSDSSFLPEFLTAVRPRLVVASCGAFNRFGHPGKQLRQWLEEQHIPLLQTGRYGHVRVTWPLSGDRDVPLLDWDTARPVRP</sequence>
<evidence type="ECO:0000313" key="9">
    <source>
        <dbReference type="EMBL" id="NME52285.1"/>
    </source>
</evidence>
<protein>
    <submittedName>
        <fullName evidence="9">MBL fold metallo-hydrolase</fullName>
    </submittedName>
</protein>
<dbReference type="InterPro" id="IPR035681">
    <property type="entry name" value="ComA-like_MBL"/>
</dbReference>
<dbReference type="Proteomes" id="UP000522333">
    <property type="component" value="Unassembled WGS sequence"/>
</dbReference>
<feature type="transmembrane region" description="Helical" evidence="7">
    <location>
        <begin position="291"/>
        <end position="313"/>
    </location>
</feature>
<dbReference type="RefSeq" id="WP_168935660.1">
    <property type="nucleotide sequence ID" value="NZ_JABAFY010000022.1"/>
</dbReference>
<dbReference type="GO" id="GO:0016787">
    <property type="term" value="F:hydrolase activity"/>
    <property type="evidence" value="ECO:0007669"/>
    <property type="project" value="UniProtKB-KW"/>
</dbReference>
<evidence type="ECO:0000256" key="1">
    <source>
        <dbReference type="ARBA" id="ARBA00004651"/>
    </source>
</evidence>
<feature type="transmembrane region" description="Helical" evidence="7">
    <location>
        <begin position="387"/>
        <end position="406"/>
    </location>
</feature>
<dbReference type="AlphaFoldDB" id="A0A848CCD3"/>
<feature type="transmembrane region" description="Helical" evidence="7">
    <location>
        <begin position="575"/>
        <end position="592"/>
    </location>
</feature>
<evidence type="ECO:0000256" key="4">
    <source>
        <dbReference type="ARBA" id="ARBA00022989"/>
    </source>
</evidence>
<dbReference type="Gene3D" id="3.60.15.10">
    <property type="entry name" value="Ribonuclease Z/Hydroxyacylglutathione hydrolase-like"/>
    <property type="match status" value="1"/>
</dbReference>
<feature type="region of interest" description="Disordered" evidence="6">
    <location>
        <begin position="229"/>
        <end position="252"/>
    </location>
</feature>
<dbReference type="GO" id="GO:0005886">
    <property type="term" value="C:plasma membrane"/>
    <property type="evidence" value="ECO:0007669"/>
    <property type="project" value="UniProtKB-SubCell"/>
</dbReference>
<dbReference type="InterPro" id="IPR052159">
    <property type="entry name" value="Competence_DNA_uptake"/>
</dbReference>
<dbReference type="SMART" id="SM00849">
    <property type="entry name" value="Lactamase_B"/>
    <property type="match status" value="1"/>
</dbReference>
<feature type="transmembrane region" description="Helical" evidence="7">
    <location>
        <begin position="443"/>
        <end position="469"/>
    </location>
</feature>
<evidence type="ECO:0000259" key="8">
    <source>
        <dbReference type="SMART" id="SM00849"/>
    </source>
</evidence>
<evidence type="ECO:0000256" key="5">
    <source>
        <dbReference type="ARBA" id="ARBA00023136"/>
    </source>
</evidence>
<accession>A0A848CCD3</accession>
<evidence type="ECO:0000256" key="6">
    <source>
        <dbReference type="SAM" id="MobiDB-lite"/>
    </source>
</evidence>
<dbReference type="PANTHER" id="PTHR30619:SF7">
    <property type="entry name" value="BETA-LACTAMASE DOMAIN PROTEIN"/>
    <property type="match status" value="1"/>
</dbReference>
<keyword evidence="4 7" id="KW-1133">Transmembrane helix</keyword>
<reference evidence="9 10" key="1">
    <citation type="submission" date="2020-04" db="EMBL/GenBank/DDBJ databases">
        <authorList>
            <person name="Hitch T.C.A."/>
            <person name="Wylensek D."/>
            <person name="Clavel T."/>
        </authorList>
    </citation>
    <scope>NUCLEOTIDE SEQUENCE [LARGE SCALE GENOMIC DNA]</scope>
    <source>
        <strain evidence="9 10">PG-251-APC-1</strain>
    </source>
</reference>
<feature type="transmembrane region" description="Helical" evidence="7">
    <location>
        <begin position="412"/>
        <end position="431"/>
    </location>
</feature>
<dbReference type="PANTHER" id="PTHR30619">
    <property type="entry name" value="DNA INTERNALIZATION/COMPETENCE PROTEIN COMEC/REC2"/>
    <property type="match status" value="1"/>
</dbReference>
<dbReference type="InterPro" id="IPR001279">
    <property type="entry name" value="Metallo-B-lactamas"/>
</dbReference>